<dbReference type="Pfam" id="PF12697">
    <property type="entry name" value="Abhydrolase_6"/>
    <property type="match status" value="1"/>
</dbReference>
<feature type="domain" description="AB hydrolase-1" evidence="1">
    <location>
        <begin position="5"/>
        <end position="216"/>
    </location>
</feature>
<protein>
    <submittedName>
        <fullName evidence="2">Pimeloyl-ACP methyl ester carboxylesterase</fullName>
    </submittedName>
</protein>
<organism evidence="2 3">
    <name type="scientific">Catenuloplanes niger</name>
    <dbReference type="NCBI Taxonomy" id="587534"/>
    <lineage>
        <taxon>Bacteria</taxon>
        <taxon>Bacillati</taxon>
        <taxon>Actinomycetota</taxon>
        <taxon>Actinomycetes</taxon>
        <taxon>Micromonosporales</taxon>
        <taxon>Micromonosporaceae</taxon>
        <taxon>Catenuloplanes</taxon>
    </lineage>
</organism>
<evidence type="ECO:0000313" key="2">
    <source>
        <dbReference type="EMBL" id="MDR7319867.1"/>
    </source>
</evidence>
<accession>A0AAE3ZH60</accession>
<dbReference type="RefSeq" id="WP_310407774.1">
    <property type="nucleotide sequence ID" value="NZ_JAVDYC010000001.1"/>
</dbReference>
<dbReference type="InterPro" id="IPR000073">
    <property type="entry name" value="AB_hydrolase_1"/>
</dbReference>
<sequence length="222" mass="23552">MSKAVVLVHGAWHGPSCWQPLVDALAGVDVRTVDLPSSGTDPAALGGLAEDAAEITRVLAGIDGPSIVVAHSYGGAPVTQAVEAGSGVEHIVYVSALQLDAGESLLGLTGGQVPPYWREHDGYVTVETAEQIFYDDLTPERTATALAGLRLQSRSSLEQPVTRAAWREVPSSYVVCSDDRSFPPQAQEMLAHRADTVHHVASGHFPFLRDPEGFAALLRPLL</sequence>
<dbReference type="Proteomes" id="UP001183629">
    <property type="component" value="Unassembled WGS sequence"/>
</dbReference>
<name>A0AAE3ZH60_9ACTN</name>
<dbReference type="GO" id="GO:0003824">
    <property type="term" value="F:catalytic activity"/>
    <property type="evidence" value="ECO:0007669"/>
    <property type="project" value="UniProtKB-ARBA"/>
</dbReference>
<dbReference type="InterPro" id="IPR029058">
    <property type="entry name" value="AB_hydrolase_fold"/>
</dbReference>
<dbReference type="EMBL" id="JAVDYC010000001">
    <property type="protein sequence ID" value="MDR7319867.1"/>
    <property type="molecule type" value="Genomic_DNA"/>
</dbReference>
<reference evidence="2 3" key="1">
    <citation type="submission" date="2023-07" db="EMBL/GenBank/DDBJ databases">
        <title>Sequencing the genomes of 1000 actinobacteria strains.</title>
        <authorList>
            <person name="Klenk H.-P."/>
        </authorList>
    </citation>
    <scope>NUCLEOTIDE SEQUENCE [LARGE SCALE GENOMIC DNA]</scope>
    <source>
        <strain evidence="2 3">DSM 44711</strain>
    </source>
</reference>
<dbReference type="PANTHER" id="PTHR37017:SF11">
    <property type="entry name" value="ESTERASE_LIPASE_THIOESTERASE DOMAIN-CONTAINING PROTEIN"/>
    <property type="match status" value="1"/>
</dbReference>
<proteinExistence type="predicted"/>
<gene>
    <name evidence="2" type="ORF">J2S44_000117</name>
</gene>
<dbReference type="PANTHER" id="PTHR37017">
    <property type="entry name" value="AB HYDROLASE-1 DOMAIN-CONTAINING PROTEIN-RELATED"/>
    <property type="match status" value="1"/>
</dbReference>
<dbReference type="SUPFAM" id="SSF53474">
    <property type="entry name" value="alpha/beta-Hydrolases"/>
    <property type="match status" value="1"/>
</dbReference>
<evidence type="ECO:0000313" key="3">
    <source>
        <dbReference type="Proteomes" id="UP001183629"/>
    </source>
</evidence>
<dbReference type="InterPro" id="IPR052897">
    <property type="entry name" value="Sec-Metab_Biosynth_Hydrolase"/>
</dbReference>
<comment type="caution">
    <text evidence="2">The sequence shown here is derived from an EMBL/GenBank/DDBJ whole genome shotgun (WGS) entry which is preliminary data.</text>
</comment>
<evidence type="ECO:0000259" key="1">
    <source>
        <dbReference type="Pfam" id="PF12697"/>
    </source>
</evidence>
<keyword evidence="3" id="KW-1185">Reference proteome</keyword>
<dbReference type="Gene3D" id="3.40.50.1820">
    <property type="entry name" value="alpha/beta hydrolase"/>
    <property type="match status" value="1"/>
</dbReference>
<dbReference type="AlphaFoldDB" id="A0AAE3ZH60"/>